<accession>A0ABM1W418</accession>
<evidence type="ECO:0000259" key="2">
    <source>
        <dbReference type="PROSITE" id="PS50835"/>
    </source>
</evidence>
<keyword evidence="3" id="KW-1185">Reference proteome</keyword>
<dbReference type="InterPro" id="IPR003598">
    <property type="entry name" value="Ig_sub2"/>
</dbReference>
<evidence type="ECO:0000256" key="1">
    <source>
        <dbReference type="SAM" id="MobiDB-lite"/>
    </source>
</evidence>
<organism evidence="3 4">
    <name type="scientific">Aplysia californica</name>
    <name type="common">California sea hare</name>
    <dbReference type="NCBI Taxonomy" id="6500"/>
    <lineage>
        <taxon>Eukaryota</taxon>
        <taxon>Metazoa</taxon>
        <taxon>Spiralia</taxon>
        <taxon>Lophotrochozoa</taxon>
        <taxon>Mollusca</taxon>
        <taxon>Gastropoda</taxon>
        <taxon>Heterobranchia</taxon>
        <taxon>Euthyneura</taxon>
        <taxon>Tectipleura</taxon>
        <taxon>Aplysiida</taxon>
        <taxon>Aplysioidea</taxon>
        <taxon>Aplysiidae</taxon>
        <taxon>Aplysia</taxon>
    </lineage>
</organism>
<feature type="domain" description="Ig-like" evidence="2">
    <location>
        <begin position="210"/>
        <end position="290"/>
    </location>
</feature>
<dbReference type="RefSeq" id="XP_035829411.1">
    <property type="nucleotide sequence ID" value="XM_035973518.1"/>
</dbReference>
<feature type="compositionally biased region" description="Polar residues" evidence="1">
    <location>
        <begin position="335"/>
        <end position="348"/>
    </location>
</feature>
<dbReference type="InterPro" id="IPR007110">
    <property type="entry name" value="Ig-like_dom"/>
</dbReference>
<dbReference type="InterPro" id="IPR013783">
    <property type="entry name" value="Ig-like_fold"/>
</dbReference>
<dbReference type="GeneID" id="101852740"/>
<dbReference type="InterPro" id="IPR003599">
    <property type="entry name" value="Ig_sub"/>
</dbReference>
<dbReference type="PANTHER" id="PTHR23279:SF36">
    <property type="entry name" value="DEFECTIVE PROBOSCIS EXTENSION RESPONSE 9, ISOFORM A"/>
    <property type="match status" value="1"/>
</dbReference>
<dbReference type="Pfam" id="PF00047">
    <property type="entry name" value="ig"/>
    <property type="match status" value="1"/>
</dbReference>
<dbReference type="SUPFAM" id="SSF48726">
    <property type="entry name" value="Immunoglobulin"/>
    <property type="match status" value="2"/>
</dbReference>
<name>A0ABM1W418_APLCA</name>
<feature type="region of interest" description="Disordered" evidence="1">
    <location>
        <begin position="304"/>
        <end position="348"/>
    </location>
</feature>
<proteinExistence type="predicted"/>
<dbReference type="InterPro" id="IPR013106">
    <property type="entry name" value="Ig_V-set"/>
</dbReference>
<dbReference type="Pfam" id="PF07686">
    <property type="entry name" value="V-set"/>
    <property type="match status" value="1"/>
</dbReference>
<gene>
    <name evidence="4" type="primary">LOC101852740</name>
</gene>
<dbReference type="Gene3D" id="2.60.40.10">
    <property type="entry name" value="Immunoglobulins"/>
    <property type="match status" value="2"/>
</dbReference>
<sequence>MGVTDELGRGQGTQATFTFSLFGLLLLAIMSAGLGTTQAFPKLVSAARPLRYTLPTFLDTPVNVTAVFGSDVILPCSIQNLGPKSVIWRKVTQANPISIGEYVFDPDESYEVIRGGDTRHAHHNRGGKWRLSHEDPRWDLLIRSVEFEHAGTYECQVSTKEDFGRNVTLRVIGQYDRATPGGAWTEDKTVGRTHHRHNKTGIQLSGTLYVEKGSTIDLNCTATSIDYRPKGVDWFKDGSKVKSGHRVVFTDYVLTAENVLHSRLQIDHSTMDDAGTYVCRFSARHVQSVKVIVLNKWPGHLASANQLADSPNKRRDDGQATLPIKRGTGSEGLEGTNNKYPSKENSALSSKRAGSNYTMLILLLTLAAVMRS</sequence>
<evidence type="ECO:0000313" key="3">
    <source>
        <dbReference type="Proteomes" id="UP000694888"/>
    </source>
</evidence>
<evidence type="ECO:0000313" key="4">
    <source>
        <dbReference type="RefSeq" id="XP_035829411.1"/>
    </source>
</evidence>
<reference evidence="4" key="1">
    <citation type="submission" date="2025-08" db="UniProtKB">
        <authorList>
            <consortium name="RefSeq"/>
        </authorList>
    </citation>
    <scope>IDENTIFICATION</scope>
</reference>
<dbReference type="InterPro" id="IPR013151">
    <property type="entry name" value="Immunoglobulin_dom"/>
</dbReference>
<dbReference type="SMART" id="SM00408">
    <property type="entry name" value="IGc2"/>
    <property type="match status" value="2"/>
</dbReference>
<feature type="domain" description="Ig-like" evidence="2">
    <location>
        <begin position="55"/>
        <end position="168"/>
    </location>
</feature>
<dbReference type="InterPro" id="IPR037448">
    <property type="entry name" value="Zig-8"/>
</dbReference>
<dbReference type="Proteomes" id="UP000694888">
    <property type="component" value="Unplaced"/>
</dbReference>
<dbReference type="PANTHER" id="PTHR23279">
    <property type="entry name" value="DEFECTIVE PROBOSCIS EXTENSION RESPONSE DPR -RELATED"/>
    <property type="match status" value="1"/>
</dbReference>
<dbReference type="SMART" id="SM00409">
    <property type="entry name" value="IG"/>
    <property type="match status" value="2"/>
</dbReference>
<dbReference type="InterPro" id="IPR036179">
    <property type="entry name" value="Ig-like_dom_sf"/>
</dbReference>
<protein>
    <submittedName>
        <fullName evidence="4">Uncharacterized protein LOC101852740</fullName>
    </submittedName>
</protein>
<dbReference type="PROSITE" id="PS50835">
    <property type="entry name" value="IG_LIKE"/>
    <property type="match status" value="2"/>
</dbReference>